<accession>A0A7J7KTC0</accession>
<name>A0A7J7KTC0_BUGNE</name>
<dbReference type="SUPFAM" id="SSF50978">
    <property type="entry name" value="WD40 repeat-like"/>
    <property type="match status" value="1"/>
</dbReference>
<keyword evidence="6" id="KW-0804">Transcription</keyword>
<organism evidence="10 11">
    <name type="scientific">Bugula neritina</name>
    <name type="common">Brown bryozoan</name>
    <name type="synonym">Sertularia neritina</name>
    <dbReference type="NCBI Taxonomy" id="10212"/>
    <lineage>
        <taxon>Eukaryota</taxon>
        <taxon>Metazoa</taxon>
        <taxon>Spiralia</taxon>
        <taxon>Lophotrochozoa</taxon>
        <taxon>Bryozoa</taxon>
        <taxon>Gymnolaemata</taxon>
        <taxon>Cheilostomatida</taxon>
        <taxon>Flustrina</taxon>
        <taxon>Buguloidea</taxon>
        <taxon>Bugulidae</taxon>
        <taxon>Bugula</taxon>
    </lineage>
</organism>
<feature type="domain" description="WD repeat-containing protein 75 second beta-propeller" evidence="9">
    <location>
        <begin position="75"/>
        <end position="341"/>
    </location>
</feature>
<dbReference type="InterPro" id="IPR053826">
    <property type="entry name" value="WDR75"/>
</dbReference>
<dbReference type="GO" id="GO:0006364">
    <property type="term" value="P:rRNA processing"/>
    <property type="evidence" value="ECO:0007669"/>
    <property type="project" value="UniProtKB-KW"/>
</dbReference>
<dbReference type="GO" id="GO:0003723">
    <property type="term" value="F:RNA binding"/>
    <property type="evidence" value="ECO:0007669"/>
    <property type="project" value="InterPro"/>
</dbReference>
<dbReference type="Proteomes" id="UP000593567">
    <property type="component" value="Unassembled WGS sequence"/>
</dbReference>
<dbReference type="InterPro" id="IPR036322">
    <property type="entry name" value="WD40_repeat_dom_sf"/>
</dbReference>
<evidence type="ECO:0000313" key="11">
    <source>
        <dbReference type="Proteomes" id="UP000593567"/>
    </source>
</evidence>
<keyword evidence="7" id="KW-0539">Nucleus</keyword>
<dbReference type="Gene3D" id="2.130.10.10">
    <property type="entry name" value="YVTN repeat-like/Quinoprotein amine dehydrogenase"/>
    <property type="match status" value="2"/>
</dbReference>
<reference evidence="10" key="1">
    <citation type="submission" date="2020-06" db="EMBL/GenBank/DDBJ databases">
        <title>Draft genome of Bugula neritina, a colonial animal packing powerful symbionts and potential medicines.</title>
        <authorList>
            <person name="Rayko M."/>
        </authorList>
    </citation>
    <scope>NUCLEOTIDE SEQUENCE [LARGE SCALE GENOMIC DNA]</scope>
    <source>
        <strain evidence="10">Kwan_BN1</strain>
    </source>
</reference>
<comment type="caution">
    <text evidence="10">The sequence shown here is derived from an EMBL/GenBank/DDBJ whole genome shotgun (WGS) entry which is preliminary data.</text>
</comment>
<keyword evidence="5" id="KW-0677">Repeat</keyword>
<dbReference type="OrthoDB" id="4096at2759"/>
<dbReference type="InterPro" id="IPR015943">
    <property type="entry name" value="WD40/YVTN_repeat-like_dom_sf"/>
</dbReference>
<keyword evidence="3" id="KW-0698">rRNA processing</keyword>
<comment type="subcellular location">
    <subcellularLocation>
        <location evidence="1">Nucleus</location>
        <location evidence="1">Nucleolus</location>
    </subcellularLocation>
</comment>
<evidence type="ECO:0000256" key="5">
    <source>
        <dbReference type="ARBA" id="ARBA00022737"/>
    </source>
</evidence>
<evidence type="ECO:0000256" key="6">
    <source>
        <dbReference type="ARBA" id="ARBA00023163"/>
    </source>
</evidence>
<gene>
    <name evidence="10" type="ORF">EB796_000333</name>
</gene>
<evidence type="ECO:0000256" key="8">
    <source>
        <dbReference type="SAM" id="MobiDB-lite"/>
    </source>
</evidence>
<keyword evidence="2" id="KW-0690">Ribosome biogenesis</keyword>
<keyword evidence="11" id="KW-1185">Reference proteome</keyword>
<evidence type="ECO:0000313" key="10">
    <source>
        <dbReference type="EMBL" id="KAF6041379.1"/>
    </source>
</evidence>
<evidence type="ECO:0000256" key="2">
    <source>
        <dbReference type="ARBA" id="ARBA00022517"/>
    </source>
</evidence>
<dbReference type="PANTHER" id="PTHR44215">
    <property type="entry name" value="WD REPEAT-CONTAINING PROTEIN 75"/>
    <property type="match status" value="1"/>
</dbReference>
<feature type="region of interest" description="Disordered" evidence="8">
    <location>
        <begin position="492"/>
        <end position="557"/>
    </location>
</feature>
<keyword evidence="4" id="KW-0853">WD repeat</keyword>
<dbReference type="PANTHER" id="PTHR44215:SF1">
    <property type="entry name" value="WD REPEAT-CONTAINING PROTEIN 75"/>
    <property type="match status" value="1"/>
</dbReference>
<evidence type="ECO:0000256" key="1">
    <source>
        <dbReference type="ARBA" id="ARBA00004604"/>
    </source>
</evidence>
<sequence length="557" mass="61954">MVPTATRLSGSISLDWEPPSHISTLLKITRSTSLRHLDNSIKVVRNWIVVQIFQGLTRDHLSAGKDAFVAGVNFEPRSGALVLNGLPGHLQFYSLNEDTLLYNLDIVGQNYTSGDSLAHQHNYTRIELVDFTADGSWMVTVERWSGSYSEQCRMKLWFYDTETSSYVLNTDIDRPHQGGVASVRFSICASEDDSQTIMLVSVGSADRKFKLWRITDSQSDGRKSGSSWRMESTGYYKNKNCLSAEFSDDGSILAVIFANSLTLWDPFENQLCTAFDLKSDIKSAKFCHGAQANYIAIATENDVILWDLLAYSEKYKWEGVSCKFLVVDPLSDFFLGFSANAGYIFSCSGDMKSIDFPSYARNITTAAFTTNKQATTAPHSVKRRVYLSSSTGSLLVVDDKDVADRPDVTPTVEEASKNRLAKNYQQLTPLANLLAGNLVQQNRDSKAQIDSRRGLAATQLVQQIGETSCVAMPSINTLCRAFIHSLLIDTLPKSKRKQDEDSESEMEVESSDSENEESVPRKPLVDDVSNAPQETAGRRLRKSDVLDFRNAGKKSNK</sequence>
<evidence type="ECO:0000256" key="3">
    <source>
        <dbReference type="ARBA" id="ARBA00022552"/>
    </source>
</evidence>
<dbReference type="EMBL" id="VXIV02000055">
    <property type="protein sequence ID" value="KAF6041379.1"/>
    <property type="molecule type" value="Genomic_DNA"/>
</dbReference>
<dbReference type="Pfam" id="PF23769">
    <property type="entry name" value="Beta-prop_WDR75_2nd"/>
    <property type="match status" value="1"/>
</dbReference>
<evidence type="ECO:0000256" key="4">
    <source>
        <dbReference type="ARBA" id="ARBA00022574"/>
    </source>
</evidence>
<dbReference type="GO" id="GO:2000234">
    <property type="term" value="P:positive regulation of rRNA processing"/>
    <property type="evidence" value="ECO:0007669"/>
    <property type="project" value="TreeGrafter"/>
</dbReference>
<dbReference type="InterPro" id="IPR057644">
    <property type="entry name" value="Beta-prop_WDR75_2nd"/>
</dbReference>
<dbReference type="GO" id="GO:0032040">
    <property type="term" value="C:small-subunit processome"/>
    <property type="evidence" value="ECO:0007669"/>
    <property type="project" value="InterPro"/>
</dbReference>
<dbReference type="GO" id="GO:0045943">
    <property type="term" value="P:positive regulation of transcription by RNA polymerase I"/>
    <property type="evidence" value="ECO:0007669"/>
    <property type="project" value="InterPro"/>
</dbReference>
<dbReference type="AlphaFoldDB" id="A0A7J7KTC0"/>
<proteinExistence type="predicted"/>
<evidence type="ECO:0000259" key="9">
    <source>
        <dbReference type="Pfam" id="PF23769"/>
    </source>
</evidence>
<evidence type="ECO:0000256" key="7">
    <source>
        <dbReference type="ARBA" id="ARBA00023242"/>
    </source>
</evidence>
<feature type="compositionally biased region" description="Acidic residues" evidence="8">
    <location>
        <begin position="500"/>
        <end position="517"/>
    </location>
</feature>
<protein>
    <submittedName>
        <fullName evidence="10">WDR75</fullName>
    </submittedName>
</protein>